<dbReference type="Proteomes" id="UP000652761">
    <property type="component" value="Unassembled WGS sequence"/>
</dbReference>
<organism evidence="1 2">
    <name type="scientific">Colocasia esculenta</name>
    <name type="common">Wild taro</name>
    <name type="synonym">Arum esculentum</name>
    <dbReference type="NCBI Taxonomy" id="4460"/>
    <lineage>
        <taxon>Eukaryota</taxon>
        <taxon>Viridiplantae</taxon>
        <taxon>Streptophyta</taxon>
        <taxon>Embryophyta</taxon>
        <taxon>Tracheophyta</taxon>
        <taxon>Spermatophyta</taxon>
        <taxon>Magnoliopsida</taxon>
        <taxon>Liliopsida</taxon>
        <taxon>Araceae</taxon>
        <taxon>Aroideae</taxon>
        <taxon>Colocasieae</taxon>
        <taxon>Colocasia</taxon>
    </lineage>
</organism>
<name>A0A843TI00_COLES</name>
<sequence>SNRSLNGCLFCRLWRLVDVEELFRPGVMSQQEVRRLQHSRLRTRLEYLCHPHRHLWSTEHLCKYWCLRCRLSAQTTATLQEQVQVQAQAPAHEAVFGGVPMMERFRRMTPPFFKGESDLILAESWLRETEKIFHTLRCVEEERVTLAMYML</sequence>
<dbReference type="EMBL" id="NMUH01000020">
    <property type="protein sequence ID" value="MQL68730.1"/>
    <property type="molecule type" value="Genomic_DNA"/>
</dbReference>
<keyword evidence="2" id="KW-1185">Reference proteome</keyword>
<evidence type="ECO:0000313" key="1">
    <source>
        <dbReference type="EMBL" id="MQL68730.1"/>
    </source>
</evidence>
<comment type="caution">
    <text evidence="1">The sequence shown here is derived from an EMBL/GenBank/DDBJ whole genome shotgun (WGS) entry which is preliminary data.</text>
</comment>
<accession>A0A843TI00</accession>
<protein>
    <submittedName>
        <fullName evidence="1">Uncharacterized protein</fullName>
    </submittedName>
</protein>
<gene>
    <name evidence="1" type="ORF">Taro_001016</name>
</gene>
<proteinExistence type="predicted"/>
<dbReference type="AlphaFoldDB" id="A0A843TI00"/>
<evidence type="ECO:0000313" key="2">
    <source>
        <dbReference type="Proteomes" id="UP000652761"/>
    </source>
</evidence>
<feature type="non-terminal residue" evidence="1">
    <location>
        <position position="151"/>
    </location>
</feature>
<reference evidence="1" key="1">
    <citation type="submission" date="2017-07" db="EMBL/GenBank/DDBJ databases">
        <title>Taro Niue Genome Assembly and Annotation.</title>
        <authorList>
            <person name="Atibalentja N."/>
            <person name="Keating K."/>
            <person name="Fields C.J."/>
        </authorList>
    </citation>
    <scope>NUCLEOTIDE SEQUENCE</scope>
    <source>
        <strain evidence="1">Niue_2</strain>
        <tissue evidence="1">Leaf</tissue>
    </source>
</reference>